<dbReference type="OrthoDB" id="106121at2759"/>
<accession>A0A9W6XKE2</accession>
<sequence length="104" mass="11472">MSSRWVAGRPLPTTKFSDKNVSDKFGDNRIVEAALEALPPGDSGVLWLDDTYKCVAEVYAISDEFDCILGIAFLGYAATNRLERPTYSRNGIEASALEAFIRHV</sequence>
<keyword evidence="2" id="KW-1185">Reference proteome</keyword>
<name>A0A9W6XKE2_9STRA</name>
<proteinExistence type="predicted"/>
<protein>
    <submittedName>
        <fullName evidence="1">Unnamed protein product</fullName>
    </submittedName>
</protein>
<dbReference type="EMBL" id="BSXT01001253">
    <property type="protein sequence ID" value="GMF40532.1"/>
    <property type="molecule type" value="Genomic_DNA"/>
</dbReference>
<comment type="caution">
    <text evidence="1">The sequence shown here is derived from an EMBL/GenBank/DDBJ whole genome shotgun (WGS) entry which is preliminary data.</text>
</comment>
<gene>
    <name evidence="1" type="ORF">Pfra01_001247100</name>
</gene>
<dbReference type="Proteomes" id="UP001165121">
    <property type="component" value="Unassembled WGS sequence"/>
</dbReference>
<evidence type="ECO:0000313" key="2">
    <source>
        <dbReference type="Proteomes" id="UP001165121"/>
    </source>
</evidence>
<organism evidence="1 2">
    <name type="scientific">Phytophthora fragariaefolia</name>
    <dbReference type="NCBI Taxonomy" id="1490495"/>
    <lineage>
        <taxon>Eukaryota</taxon>
        <taxon>Sar</taxon>
        <taxon>Stramenopiles</taxon>
        <taxon>Oomycota</taxon>
        <taxon>Peronosporomycetes</taxon>
        <taxon>Peronosporales</taxon>
        <taxon>Peronosporaceae</taxon>
        <taxon>Phytophthora</taxon>
    </lineage>
</organism>
<dbReference type="AlphaFoldDB" id="A0A9W6XKE2"/>
<reference evidence="1" key="1">
    <citation type="submission" date="2023-04" db="EMBL/GenBank/DDBJ databases">
        <title>Phytophthora fragariaefolia NBRC 109709.</title>
        <authorList>
            <person name="Ichikawa N."/>
            <person name="Sato H."/>
            <person name="Tonouchi N."/>
        </authorList>
    </citation>
    <scope>NUCLEOTIDE SEQUENCE</scope>
    <source>
        <strain evidence="1">NBRC 109709</strain>
    </source>
</reference>
<evidence type="ECO:0000313" key="1">
    <source>
        <dbReference type="EMBL" id="GMF40532.1"/>
    </source>
</evidence>